<evidence type="ECO:0000313" key="5">
    <source>
        <dbReference type="Proteomes" id="UP000054985"/>
    </source>
</evidence>
<sequence length="199" mass="21096">MKVMVIGGTGLIGSAVIAELKTRHEVICVGHSRGQYTVNIEEPDSIKALYQKVGRVDAVVLSTGRVSFLGLSEMTASEFYVGLNSKLMGQVNCVLIGLNYMNDSGSFTLTSGILNHDPIAAGTSAAMVNGGIDGFVTAAAIEMPRGIRINAVSPTVVTEALDVYGSYFRGFEPVPVQRVAHAFSKSVEGLQTGKIYHAR</sequence>
<dbReference type="PANTHER" id="PTHR43477:SF1">
    <property type="entry name" value="DIHYDROANTICAPSIN 7-DEHYDROGENASE"/>
    <property type="match status" value="1"/>
</dbReference>
<dbReference type="PRINTS" id="PR00081">
    <property type="entry name" value="GDHRDH"/>
</dbReference>
<dbReference type="SUPFAM" id="SSF51735">
    <property type="entry name" value="NAD(P)-binding Rossmann-fold domains"/>
    <property type="match status" value="1"/>
</dbReference>
<dbReference type="GO" id="GO:0016491">
    <property type="term" value="F:oxidoreductase activity"/>
    <property type="evidence" value="ECO:0007669"/>
    <property type="project" value="UniProtKB-KW"/>
</dbReference>
<organism evidence="4 6">
    <name type="scientific">Legionella moravica</name>
    <dbReference type="NCBI Taxonomy" id="39962"/>
    <lineage>
        <taxon>Bacteria</taxon>
        <taxon>Pseudomonadati</taxon>
        <taxon>Pseudomonadota</taxon>
        <taxon>Gammaproteobacteria</taxon>
        <taxon>Legionellales</taxon>
        <taxon>Legionellaceae</taxon>
        <taxon>Legionella</taxon>
    </lineage>
</organism>
<dbReference type="STRING" id="39962.Lmor_3022"/>
<gene>
    <name evidence="3" type="ORF">Lmor_3022</name>
    <name evidence="4" type="ORF">NCTC12239_02437</name>
</gene>
<evidence type="ECO:0000256" key="1">
    <source>
        <dbReference type="ARBA" id="ARBA00006484"/>
    </source>
</evidence>
<dbReference type="InterPro" id="IPR051122">
    <property type="entry name" value="SDR_DHRS6-like"/>
</dbReference>
<dbReference type="EMBL" id="UGOG01000001">
    <property type="protein sequence ID" value="STX63492.1"/>
    <property type="molecule type" value="Genomic_DNA"/>
</dbReference>
<proteinExistence type="inferred from homology"/>
<reference evidence="4 6" key="2">
    <citation type="submission" date="2018-06" db="EMBL/GenBank/DDBJ databases">
        <authorList>
            <consortium name="Pathogen Informatics"/>
            <person name="Doyle S."/>
        </authorList>
    </citation>
    <scope>NUCLEOTIDE SEQUENCE [LARGE SCALE GENOMIC DNA]</scope>
    <source>
        <strain evidence="4 6">NCTC12239</strain>
    </source>
</reference>
<comment type="similarity">
    <text evidence="1">Belongs to the short-chain dehydrogenases/reductases (SDR) family.</text>
</comment>
<reference evidence="3 5" key="1">
    <citation type="submission" date="2015-11" db="EMBL/GenBank/DDBJ databases">
        <title>Genomic analysis of 38 Legionella species identifies large and diverse effector repertoires.</title>
        <authorList>
            <person name="Burstein D."/>
            <person name="Amaro F."/>
            <person name="Zusman T."/>
            <person name="Lifshitz Z."/>
            <person name="Cohen O."/>
            <person name="Gilbert J.A."/>
            <person name="Pupko T."/>
            <person name="Shuman H.A."/>
            <person name="Segal G."/>
        </authorList>
    </citation>
    <scope>NUCLEOTIDE SEQUENCE [LARGE SCALE GENOMIC DNA]</scope>
    <source>
        <strain evidence="3 5">ATCC 43877</strain>
    </source>
</reference>
<dbReference type="Gene3D" id="3.40.50.720">
    <property type="entry name" value="NAD(P)-binding Rossmann-like Domain"/>
    <property type="match status" value="1"/>
</dbReference>
<protein>
    <submittedName>
        <fullName evidence="4">Short chain dehydrogenase</fullName>
    </submittedName>
</protein>
<dbReference type="InterPro" id="IPR036291">
    <property type="entry name" value="NAD(P)-bd_dom_sf"/>
</dbReference>
<dbReference type="AlphaFoldDB" id="A0A378K1A2"/>
<dbReference type="EMBL" id="LNYN01000042">
    <property type="protein sequence ID" value="KTD30915.1"/>
    <property type="molecule type" value="Genomic_DNA"/>
</dbReference>
<evidence type="ECO:0000313" key="3">
    <source>
        <dbReference type="EMBL" id="KTD30915.1"/>
    </source>
</evidence>
<dbReference type="RefSeq" id="WP_028384748.1">
    <property type="nucleotide sequence ID" value="NZ_CAAAJG010000028.1"/>
</dbReference>
<dbReference type="Proteomes" id="UP000054985">
    <property type="component" value="Unassembled WGS sequence"/>
</dbReference>
<dbReference type="NCBIfam" id="NF005754">
    <property type="entry name" value="PRK07578.1"/>
    <property type="match status" value="1"/>
</dbReference>
<accession>A0A378K1A2</accession>
<dbReference type="OrthoDB" id="9787486at2"/>
<dbReference type="Proteomes" id="UP000254040">
    <property type="component" value="Unassembled WGS sequence"/>
</dbReference>
<evidence type="ECO:0000313" key="4">
    <source>
        <dbReference type="EMBL" id="STX63492.1"/>
    </source>
</evidence>
<keyword evidence="2" id="KW-0560">Oxidoreductase</keyword>
<dbReference type="CDD" id="cd11731">
    <property type="entry name" value="Lin1944_like_SDR_c"/>
    <property type="match status" value="1"/>
</dbReference>
<keyword evidence="5" id="KW-1185">Reference proteome</keyword>
<dbReference type="InterPro" id="IPR002347">
    <property type="entry name" value="SDR_fam"/>
</dbReference>
<dbReference type="Pfam" id="PF13561">
    <property type="entry name" value="adh_short_C2"/>
    <property type="match status" value="1"/>
</dbReference>
<dbReference type="PANTHER" id="PTHR43477">
    <property type="entry name" value="DIHYDROANTICAPSIN 7-DEHYDROGENASE"/>
    <property type="match status" value="1"/>
</dbReference>
<evidence type="ECO:0000313" key="6">
    <source>
        <dbReference type="Proteomes" id="UP000254040"/>
    </source>
</evidence>
<name>A0A378K1A2_9GAMM</name>
<evidence type="ECO:0000256" key="2">
    <source>
        <dbReference type="ARBA" id="ARBA00023002"/>
    </source>
</evidence>